<feature type="domain" description="MGS-like" evidence="17">
    <location>
        <begin position="927"/>
        <end position="1055"/>
    </location>
</feature>
<dbReference type="InterPro" id="IPR011607">
    <property type="entry name" value="MGS-like_dom"/>
</dbReference>
<evidence type="ECO:0000256" key="2">
    <source>
        <dbReference type="ARBA" id="ARBA00009799"/>
    </source>
</evidence>
<evidence type="ECO:0000313" key="18">
    <source>
        <dbReference type="EMBL" id="QIH23797.1"/>
    </source>
</evidence>
<dbReference type="GO" id="GO:0006526">
    <property type="term" value="P:L-arginine biosynthetic process"/>
    <property type="evidence" value="ECO:0007669"/>
    <property type="project" value="UniProtKB-KW"/>
</dbReference>
<dbReference type="EMBL" id="CP049228">
    <property type="protein sequence ID" value="QIH23797.1"/>
    <property type="molecule type" value="Genomic_DNA"/>
</dbReference>
<evidence type="ECO:0000256" key="3">
    <source>
        <dbReference type="ARBA" id="ARBA00022571"/>
    </source>
</evidence>
<keyword evidence="10" id="KW-0460">Magnesium</keyword>
<comment type="catalytic activity">
    <reaction evidence="14">
        <text>hydrogencarbonate + L-glutamine + 2 ATP + H2O = carbamoyl phosphate + L-glutamate + 2 ADP + phosphate + 2 H(+)</text>
        <dbReference type="Rhea" id="RHEA:18633"/>
        <dbReference type="ChEBI" id="CHEBI:15377"/>
        <dbReference type="ChEBI" id="CHEBI:15378"/>
        <dbReference type="ChEBI" id="CHEBI:17544"/>
        <dbReference type="ChEBI" id="CHEBI:29985"/>
        <dbReference type="ChEBI" id="CHEBI:30616"/>
        <dbReference type="ChEBI" id="CHEBI:43474"/>
        <dbReference type="ChEBI" id="CHEBI:58228"/>
        <dbReference type="ChEBI" id="CHEBI:58359"/>
        <dbReference type="ChEBI" id="CHEBI:456216"/>
        <dbReference type="EC" id="6.3.5.5"/>
    </reaction>
</comment>
<dbReference type="SUPFAM" id="SSF52335">
    <property type="entry name" value="Methylglyoxal synthase-like"/>
    <property type="match status" value="1"/>
</dbReference>
<keyword evidence="7" id="KW-0677">Repeat</keyword>
<gene>
    <name evidence="18" type="ORF">G6Z83_03600</name>
</gene>
<evidence type="ECO:0000256" key="11">
    <source>
        <dbReference type="ARBA" id="ARBA00022975"/>
    </source>
</evidence>
<dbReference type="RefSeq" id="WP_164823997.1">
    <property type="nucleotide sequence ID" value="NZ_CP049228.1"/>
</dbReference>
<evidence type="ECO:0000313" key="19">
    <source>
        <dbReference type="Proteomes" id="UP000501676"/>
    </source>
</evidence>
<dbReference type="PRINTS" id="PR00098">
    <property type="entry name" value="CPSASE"/>
</dbReference>
<dbReference type="GO" id="GO:0004088">
    <property type="term" value="F:carbamoyl-phosphate synthase (glutamine-hydrolyzing) activity"/>
    <property type="evidence" value="ECO:0007669"/>
    <property type="project" value="UniProtKB-EC"/>
</dbReference>
<dbReference type="NCBIfam" id="NF003671">
    <property type="entry name" value="PRK05294.1"/>
    <property type="match status" value="1"/>
</dbReference>
<dbReference type="Pfam" id="PF02787">
    <property type="entry name" value="CPSase_L_D3"/>
    <property type="match status" value="1"/>
</dbReference>
<evidence type="ECO:0000259" key="17">
    <source>
        <dbReference type="PROSITE" id="PS51855"/>
    </source>
</evidence>
<evidence type="ECO:0000256" key="4">
    <source>
        <dbReference type="ARBA" id="ARBA00022598"/>
    </source>
</evidence>
<dbReference type="InterPro" id="IPR033937">
    <property type="entry name" value="MGS_CPS_CarB"/>
</dbReference>
<evidence type="ECO:0000256" key="7">
    <source>
        <dbReference type="ARBA" id="ARBA00022737"/>
    </source>
</evidence>
<comment type="similarity">
    <text evidence="2">Belongs to the CarB family.</text>
</comment>
<dbReference type="GO" id="GO:0046872">
    <property type="term" value="F:metal ion binding"/>
    <property type="evidence" value="ECO:0007669"/>
    <property type="project" value="UniProtKB-KW"/>
</dbReference>
<proteinExistence type="inferred from homology"/>
<dbReference type="Pfam" id="PF02786">
    <property type="entry name" value="CPSase_L_D2"/>
    <property type="match status" value="2"/>
</dbReference>
<dbReference type="NCBIfam" id="NF009455">
    <property type="entry name" value="PRK12815.1"/>
    <property type="match status" value="1"/>
</dbReference>
<keyword evidence="5" id="KW-0028">Amino-acid biosynthesis</keyword>
<dbReference type="Gene3D" id="1.10.1030.10">
    <property type="entry name" value="Carbamoyl-phosphate synthetase, large subunit oligomerisation domain"/>
    <property type="match status" value="1"/>
</dbReference>
<keyword evidence="9 15" id="KW-0067">ATP-binding</keyword>
<dbReference type="Proteomes" id="UP000501676">
    <property type="component" value="Chromosome"/>
</dbReference>
<dbReference type="InterPro" id="IPR005479">
    <property type="entry name" value="CPAse_ATP-bd"/>
</dbReference>
<dbReference type="FunFam" id="3.30.470.20:FF:000026">
    <property type="entry name" value="Carbamoyl-phosphate synthase large chain"/>
    <property type="match status" value="1"/>
</dbReference>
<dbReference type="PROSITE" id="PS50975">
    <property type="entry name" value="ATP_GRASP"/>
    <property type="match status" value="2"/>
</dbReference>
<feature type="domain" description="ATP-grasp" evidence="16">
    <location>
        <begin position="132"/>
        <end position="334"/>
    </location>
</feature>
<evidence type="ECO:0000256" key="9">
    <source>
        <dbReference type="ARBA" id="ARBA00022840"/>
    </source>
</evidence>
<dbReference type="Pfam" id="PF25596">
    <property type="entry name" value="CPSase_L_D1"/>
    <property type="match status" value="2"/>
</dbReference>
<dbReference type="CDD" id="cd01424">
    <property type="entry name" value="MGS_CPS_II"/>
    <property type="match status" value="1"/>
</dbReference>
<dbReference type="AlphaFoldDB" id="A0A6G7B8K6"/>
<dbReference type="GO" id="GO:0005737">
    <property type="term" value="C:cytoplasm"/>
    <property type="evidence" value="ECO:0007669"/>
    <property type="project" value="TreeGrafter"/>
</dbReference>
<evidence type="ECO:0000256" key="12">
    <source>
        <dbReference type="ARBA" id="ARBA00023211"/>
    </source>
</evidence>
<dbReference type="InterPro" id="IPR005483">
    <property type="entry name" value="CPSase_dom"/>
</dbReference>
<comment type="catalytic activity">
    <reaction evidence="13">
        <text>hydrogencarbonate + NH4(+) + 2 ATP = carbamoyl phosphate + 2 ADP + phosphate + 2 H(+)</text>
        <dbReference type="Rhea" id="RHEA:18029"/>
        <dbReference type="ChEBI" id="CHEBI:15378"/>
        <dbReference type="ChEBI" id="CHEBI:17544"/>
        <dbReference type="ChEBI" id="CHEBI:28938"/>
        <dbReference type="ChEBI" id="CHEBI:30616"/>
        <dbReference type="ChEBI" id="CHEBI:43474"/>
        <dbReference type="ChEBI" id="CHEBI:58228"/>
        <dbReference type="ChEBI" id="CHEBI:456216"/>
        <dbReference type="EC" id="6.3.4.16"/>
    </reaction>
</comment>
<accession>A0A6G7B8K6</accession>
<evidence type="ECO:0000256" key="1">
    <source>
        <dbReference type="ARBA" id="ARBA00005077"/>
    </source>
</evidence>
<dbReference type="InterPro" id="IPR036914">
    <property type="entry name" value="MGS-like_dom_sf"/>
</dbReference>
<dbReference type="UniPathway" id="UPA00070">
    <property type="reaction ID" value="UER00115"/>
</dbReference>
<dbReference type="GO" id="GO:0005524">
    <property type="term" value="F:ATP binding"/>
    <property type="evidence" value="ECO:0007669"/>
    <property type="project" value="UniProtKB-UniRule"/>
</dbReference>
<dbReference type="FunFam" id="3.40.50.20:FF:000001">
    <property type="entry name" value="Carbamoyl-phosphate synthase large chain"/>
    <property type="match status" value="2"/>
</dbReference>
<protein>
    <submittedName>
        <fullName evidence="18">Carbamoyl phosphate synthase large subunit</fullName>
    </submittedName>
</protein>
<evidence type="ECO:0000256" key="8">
    <source>
        <dbReference type="ARBA" id="ARBA00022741"/>
    </source>
</evidence>
<dbReference type="SUPFAM" id="SSF52440">
    <property type="entry name" value="PreATP-grasp domain"/>
    <property type="match status" value="2"/>
</dbReference>
<evidence type="ECO:0000256" key="14">
    <source>
        <dbReference type="ARBA" id="ARBA00048816"/>
    </source>
</evidence>
<evidence type="ECO:0000256" key="5">
    <source>
        <dbReference type="ARBA" id="ARBA00022605"/>
    </source>
</evidence>
<dbReference type="InterPro" id="IPR005480">
    <property type="entry name" value="CPSase_lsu_oligo"/>
</dbReference>
<name>A0A6G7B8K6_9LACO</name>
<organism evidence="18 19">
    <name type="scientific">Lactobacillus iners</name>
    <dbReference type="NCBI Taxonomy" id="147802"/>
    <lineage>
        <taxon>Bacteria</taxon>
        <taxon>Bacillati</taxon>
        <taxon>Bacillota</taxon>
        <taxon>Bacilli</taxon>
        <taxon>Lactobacillales</taxon>
        <taxon>Lactobacillaceae</taxon>
        <taxon>Lactobacillus</taxon>
    </lineage>
</organism>
<dbReference type="SUPFAM" id="SSF48108">
    <property type="entry name" value="Carbamoyl phosphate synthetase, large subunit connection domain"/>
    <property type="match status" value="1"/>
</dbReference>
<keyword evidence="8 15" id="KW-0547">Nucleotide-binding</keyword>
<dbReference type="GO" id="GO:0006541">
    <property type="term" value="P:glutamine metabolic process"/>
    <property type="evidence" value="ECO:0007669"/>
    <property type="project" value="TreeGrafter"/>
</dbReference>
<keyword evidence="4" id="KW-0436">Ligase</keyword>
<dbReference type="InterPro" id="IPR058047">
    <property type="entry name" value="CPSase_preATP-grasp"/>
</dbReference>
<dbReference type="InterPro" id="IPR036897">
    <property type="entry name" value="CarbamoylP_synth_lsu_oligo_sf"/>
</dbReference>
<evidence type="ECO:0000256" key="13">
    <source>
        <dbReference type="ARBA" id="ARBA00047359"/>
    </source>
</evidence>
<dbReference type="Gene3D" id="3.30.470.20">
    <property type="entry name" value="ATP-grasp fold, B domain"/>
    <property type="match status" value="2"/>
</dbReference>
<dbReference type="SMART" id="SM01096">
    <property type="entry name" value="CPSase_L_D3"/>
    <property type="match status" value="1"/>
</dbReference>
<evidence type="ECO:0000259" key="16">
    <source>
        <dbReference type="PROSITE" id="PS50975"/>
    </source>
</evidence>
<feature type="domain" description="ATP-grasp" evidence="16">
    <location>
        <begin position="673"/>
        <end position="859"/>
    </location>
</feature>
<dbReference type="InterPro" id="IPR011761">
    <property type="entry name" value="ATP-grasp"/>
</dbReference>
<keyword evidence="12" id="KW-0464">Manganese</keyword>
<dbReference type="PANTHER" id="PTHR11405:SF53">
    <property type="entry name" value="CARBAMOYL-PHOSPHATE SYNTHASE [AMMONIA], MITOCHONDRIAL"/>
    <property type="match status" value="1"/>
</dbReference>
<sequence>MPLSREINKILILGAGANIVNKVSDFDILCHQAIQALCEDNVQIILINPNPATIQTDTCKNIHVFLEPLTTDFVKRIIRMEKPDAILTAFGGTPAIELVKKLQKDGIIQDMNIKLLTINDLCLKIKDAQFLYDFLSENQIPVADQWLLHSVSDLSNVLKNAQYPLLITKSVKYRTDKVCSVNNFGMVKDYFQQEAESTRFNLKNYRINEDLSSWEELIFDVIRDNTGNCCFINSMSSLEPVSVNSHDSILIAPILTHNNNQIQELRHCCSKIANLLNINGILTIHFAVKKEGDSFVYKVLSVKPRLTHTSLISYRINIYSVGYVIAKIAIGYNLNEIIDPQSGLNSAIEPINDAFAIKMPYWSFTELSSNYYELGNKSTSSGLALGIGRNFETALMKAIQSTTNIMQNKRIYFNTLNNASDDEIINKLQHVDNHHLLMLIVAISKGISLSDIQLHTGINCIFLQKIAHIVNVGKKFKQNPEQVNNLIAAKKCGFSNKLLSMIANIDENLIDELLDKHNIKPSYIGIDGTAGLHAPKINAYYSGYEVENEIIPLSQQDKCLIIGLKSFQISQTGEFDYMIYHVAQTLKKHKMQTVIISNNPESISNSYDLCDRVYFEPITLENILYICKKENIKYLITQFSGKQINQYRQRLLAHGLKLLGQDNLSDILQQDRKQQIINANVNPVPALITTNRNEVLSFIETYKFPVLIGGFKNDKKQKSAVVFDKPALNRYIDENDLDKISISQFIEGNKYEITTISDGKNVTIPGIIEHFEQTGSHASDSIAVFRPQNLTSNKQRLIRDAVVNIAQQIHLRGPINLHILLANEQIYVLQIKTYAGHNVAFLSKSLQQDISAISTEVLLGKNLDELGLANDVWPSNNLIYIKMPVFSYLSYNSVNTFDSKMKTSGSVMGRANRLPFALYKGYEASNLTIPSYGTVFISVKDSDKKSAISVAARFHKLGFQLLATEGTANILAEEGITTSIVEKLQTGNNSLLEKIAQHKINLVINVTNLSDSASHDAIMIKDQALNTHIPVFSSIQSAENILNVLETMAMCTQPL</sequence>
<dbReference type="Gene3D" id="3.40.50.20">
    <property type="match status" value="2"/>
</dbReference>
<dbReference type="Pfam" id="PF02142">
    <property type="entry name" value="MGS"/>
    <property type="match status" value="1"/>
</dbReference>
<keyword evidence="11" id="KW-0665">Pyrimidine biosynthesis</keyword>
<comment type="pathway">
    <text evidence="1">Amino-acid biosynthesis; L-arginine biosynthesis; carbamoyl phosphate from bicarbonate: step 1/1.</text>
</comment>
<reference evidence="18 19" key="1">
    <citation type="submission" date="2020-02" db="EMBL/GenBank/DDBJ databases">
        <title>Complete genome sequences of six Lactobacillus iners strains isolated from the human vagina.</title>
        <authorList>
            <person name="France M.T."/>
            <person name="Rutt L."/>
            <person name="Narina S."/>
            <person name="Arbaugh S."/>
            <person name="Humphrys M.S."/>
            <person name="Ma B."/>
            <person name="Hayward M.R."/>
            <person name="Relman D."/>
            <person name="Kwon D.S."/>
            <person name="Ravel J."/>
        </authorList>
    </citation>
    <scope>NUCLEOTIDE SEQUENCE [LARGE SCALE GENOMIC DNA]</scope>
    <source>
        <strain evidence="18 19">C0210C1</strain>
    </source>
</reference>
<dbReference type="SUPFAM" id="SSF56059">
    <property type="entry name" value="Glutathione synthetase ATP-binding domain-like"/>
    <property type="match status" value="2"/>
</dbReference>
<dbReference type="GO" id="GO:0004087">
    <property type="term" value="F:carbamoyl-phosphate synthase (ammonia) activity"/>
    <property type="evidence" value="ECO:0007669"/>
    <property type="project" value="UniProtKB-EC"/>
</dbReference>
<evidence type="ECO:0000256" key="15">
    <source>
        <dbReference type="PROSITE-ProRule" id="PRU00409"/>
    </source>
</evidence>
<dbReference type="SMART" id="SM00851">
    <property type="entry name" value="MGS"/>
    <property type="match status" value="1"/>
</dbReference>
<dbReference type="GO" id="GO:0044205">
    <property type="term" value="P:'de novo' UMP biosynthetic process"/>
    <property type="evidence" value="ECO:0007669"/>
    <property type="project" value="UniProtKB-UniPathway"/>
</dbReference>
<dbReference type="Gene3D" id="3.40.50.1380">
    <property type="entry name" value="Methylglyoxal synthase-like domain"/>
    <property type="match status" value="1"/>
</dbReference>
<keyword evidence="3" id="KW-0055">Arginine biosynthesis</keyword>
<keyword evidence="6" id="KW-0479">Metal-binding</keyword>
<evidence type="ECO:0000256" key="10">
    <source>
        <dbReference type="ARBA" id="ARBA00022842"/>
    </source>
</evidence>
<evidence type="ECO:0000256" key="6">
    <source>
        <dbReference type="ARBA" id="ARBA00022723"/>
    </source>
</evidence>
<dbReference type="InterPro" id="IPR016185">
    <property type="entry name" value="PreATP-grasp_dom_sf"/>
</dbReference>
<dbReference type="PROSITE" id="PS51855">
    <property type="entry name" value="MGS"/>
    <property type="match status" value="1"/>
</dbReference>
<dbReference type="PANTHER" id="PTHR11405">
    <property type="entry name" value="CARBAMOYLTRANSFERASE FAMILY MEMBER"/>
    <property type="match status" value="1"/>
</dbReference>